<proteinExistence type="inferred from homology"/>
<evidence type="ECO:0000313" key="6">
    <source>
        <dbReference type="Proteomes" id="UP000237682"/>
    </source>
</evidence>
<protein>
    <submittedName>
        <fullName evidence="5">ABC transporter substrate-binding protein</fullName>
    </submittedName>
</protein>
<comment type="similarity">
    <text evidence="2">Belongs to the bacterial solute-binding protein 1 family.</text>
</comment>
<dbReference type="Proteomes" id="UP000237682">
    <property type="component" value="Unassembled WGS sequence"/>
</dbReference>
<dbReference type="PANTHER" id="PTHR43649">
    <property type="entry name" value="ARABINOSE-BINDING PROTEIN-RELATED"/>
    <property type="match status" value="1"/>
</dbReference>
<feature type="chain" id="PRO_5015445010" evidence="4">
    <location>
        <begin position="26"/>
        <end position="448"/>
    </location>
</feature>
<keyword evidence="4" id="KW-0732">Signal</keyword>
<gene>
    <name evidence="5" type="ORF">C5L14_12830</name>
</gene>
<comment type="caution">
    <text evidence="5">The sequence shown here is derived from an EMBL/GenBank/DDBJ whole genome shotgun (WGS) entry which is preliminary data.</text>
</comment>
<dbReference type="InterPro" id="IPR050490">
    <property type="entry name" value="Bact_solute-bd_prot1"/>
</dbReference>
<comment type="subcellular location">
    <subcellularLocation>
        <location evidence="1">Periplasm</location>
    </subcellularLocation>
</comment>
<dbReference type="GO" id="GO:0042597">
    <property type="term" value="C:periplasmic space"/>
    <property type="evidence" value="ECO:0007669"/>
    <property type="project" value="UniProtKB-SubCell"/>
</dbReference>
<reference evidence="5 6" key="1">
    <citation type="submission" date="2018-02" db="EMBL/GenBank/DDBJ databases">
        <title>Whole genome sequencing of endophytic bacterium.</title>
        <authorList>
            <person name="Eedara R."/>
            <person name="Podile A.R."/>
        </authorList>
    </citation>
    <scope>NUCLEOTIDE SEQUENCE [LARGE SCALE GENOMIC DNA]</scope>
    <source>
        <strain evidence="5 6">RP1T</strain>
    </source>
</reference>
<keyword evidence="3" id="KW-0574">Periplasm</keyword>
<dbReference type="AlphaFoldDB" id="A0A2S9QDS5"/>
<keyword evidence="6" id="KW-1185">Reference proteome</keyword>
<dbReference type="SUPFAM" id="SSF53850">
    <property type="entry name" value="Periplasmic binding protein-like II"/>
    <property type="match status" value="1"/>
</dbReference>
<dbReference type="InterPro" id="IPR006059">
    <property type="entry name" value="SBP"/>
</dbReference>
<name>A0A2S9QDS5_9HYPH</name>
<dbReference type="Pfam" id="PF01547">
    <property type="entry name" value="SBP_bac_1"/>
    <property type="match status" value="1"/>
</dbReference>
<evidence type="ECO:0000313" key="5">
    <source>
        <dbReference type="EMBL" id="PRH87491.1"/>
    </source>
</evidence>
<sequence>MLRTGTSYLRTRFVLCRLLPSLALAALWWGTAPESAGAQTLTVWDDQALPSQAKVISEINAKFEAAHPGVKIARTARTFEDLGLTLKLTLSSGGGPAVTKANQGAQQMGALVKEKLLLPLDAYISKYGWDKKQSDGVLARDRWSDKGEFGTGPTYGISALGELVGLYYNAKVLKEAGIDKPPATLDELAKDVETLKAKGVTPFTLGTTKGDMALHMFASLSQAMIGAADRKSLDDLVYGRGGSWNTPGNVAAAKQVQDWANGGAFNDGFQGIADDDAVQLFVGGQGAFLISGTWRLGDMQANPDIHFMALPPAASVKDPLVVGGVELAWTITALAKDKATQDLAADYINYLLSDDAAAAWAAAGYLPVAALEKPDKVQIPALLGETIKVWNTVNAANALGHYPDWASPTMLKTLTDGLTRVIAKEETPEAFVAAVDKDYQGYMASLKK</sequence>
<feature type="signal peptide" evidence="4">
    <location>
        <begin position="1"/>
        <end position="25"/>
    </location>
</feature>
<dbReference type="PANTHER" id="PTHR43649:SF12">
    <property type="entry name" value="DIACETYLCHITOBIOSE BINDING PROTEIN DASA"/>
    <property type="match status" value="1"/>
</dbReference>
<accession>A0A2S9QDS5</accession>
<evidence type="ECO:0000256" key="4">
    <source>
        <dbReference type="SAM" id="SignalP"/>
    </source>
</evidence>
<evidence type="ECO:0000256" key="2">
    <source>
        <dbReference type="ARBA" id="ARBA00008520"/>
    </source>
</evidence>
<dbReference type="Gene3D" id="3.40.190.10">
    <property type="entry name" value="Periplasmic binding protein-like II"/>
    <property type="match status" value="2"/>
</dbReference>
<dbReference type="OrthoDB" id="2553001at2"/>
<evidence type="ECO:0000256" key="1">
    <source>
        <dbReference type="ARBA" id="ARBA00004418"/>
    </source>
</evidence>
<organism evidence="5 6">
    <name type="scientific">Labrys okinawensis</name>
    <dbReference type="NCBI Taxonomy" id="346911"/>
    <lineage>
        <taxon>Bacteria</taxon>
        <taxon>Pseudomonadati</taxon>
        <taxon>Pseudomonadota</taxon>
        <taxon>Alphaproteobacteria</taxon>
        <taxon>Hyphomicrobiales</taxon>
        <taxon>Xanthobacteraceae</taxon>
        <taxon>Labrys</taxon>
    </lineage>
</organism>
<evidence type="ECO:0000256" key="3">
    <source>
        <dbReference type="ARBA" id="ARBA00022764"/>
    </source>
</evidence>
<dbReference type="EMBL" id="PUEJ01000004">
    <property type="protein sequence ID" value="PRH87491.1"/>
    <property type="molecule type" value="Genomic_DNA"/>
</dbReference>